<evidence type="ECO:0000256" key="2">
    <source>
        <dbReference type="RuleBase" id="RU003476"/>
    </source>
</evidence>
<dbReference type="PROSITE" id="PS00893">
    <property type="entry name" value="NUDIX_BOX"/>
    <property type="match status" value="1"/>
</dbReference>
<reference evidence="4 5" key="1">
    <citation type="submission" date="2019-03" db="EMBL/GenBank/DDBJ databases">
        <authorList>
            <person name="Nijsse B."/>
        </authorList>
    </citation>
    <scope>NUCLEOTIDE SEQUENCE [LARGE SCALE GENOMIC DNA]</scope>
    <source>
        <strain evidence="4">Desulfoluna butyratoxydans MSL71</strain>
    </source>
</reference>
<evidence type="ECO:0000313" key="5">
    <source>
        <dbReference type="Proteomes" id="UP000507962"/>
    </source>
</evidence>
<proteinExistence type="inferred from homology"/>
<dbReference type="PANTHER" id="PTHR43736:SF1">
    <property type="entry name" value="DIHYDRONEOPTERIN TRIPHOSPHATE DIPHOSPHATASE"/>
    <property type="match status" value="1"/>
</dbReference>
<dbReference type="InterPro" id="IPR020084">
    <property type="entry name" value="NUDIX_hydrolase_CS"/>
</dbReference>
<dbReference type="GO" id="GO:0016787">
    <property type="term" value="F:hydrolase activity"/>
    <property type="evidence" value="ECO:0007669"/>
    <property type="project" value="UniProtKB-KW"/>
</dbReference>
<gene>
    <name evidence="4" type="ORF">MSL71_37910</name>
</gene>
<protein>
    <submittedName>
        <fullName evidence="4">Nudix hydrolase domain</fullName>
    </submittedName>
</protein>
<keyword evidence="5" id="KW-1185">Reference proteome</keyword>
<name>A0A4V6YUF0_9BACT</name>
<feature type="domain" description="Nudix hydrolase" evidence="3">
    <location>
        <begin position="7"/>
        <end position="131"/>
    </location>
</feature>
<sequence length="149" mass="16279">MKEHPRNPFLTVDAIIETPGGIVLIRRKNPPHGWALPGGFVDYGESVEHAAKREALEETGLDVTLVRQFHTYSDPARDPRHHTVSVVFLATATSSPVGGDDAAEARVFAPDNLPEPIVFDHGRILADYFIHKNGAPDTTLFDVDNDASS</sequence>
<dbReference type="Pfam" id="PF00293">
    <property type="entry name" value="NUDIX"/>
    <property type="match status" value="1"/>
</dbReference>
<dbReference type="CDD" id="cd18873">
    <property type="entry name" value="NUDIX_NadM_like"/>
    <property type="match status" value="1"/>
</dbReference>
<comment type="similarity">
    <text evidence="2">Belongs to the Nudix hydrolase family.</text>
</comment>
<dbReference type="Gene3D" id="3.90.79.10">
    <property type="entry name" value="Nucleoside Triphosphate Pyrophosphohydrolase"/>
    <property type="match status" value="1"/>
</dbReference>
<evidence type="ECO:0000313" key="4">
    <source>
        <dbReference type="EMBL" id="VFQ46128.1"/>
    </source>
</evidence>
<dbReference type="InterPro" id="IPR000086">
    <property type="entry name" value="NUDIX_hydrolase_dom"/>
</dbReference>
<dbReference type="PROSITE" id="PS51462">
    <property type="entry name" value="NUDIX"/>
    <property type="match status" value="1"/>
</dbReference>
<dbReference type="InterPro" id="IPR015797">
    <property type="entry name" value="NUDIX_hydrolase-like_dom_sf"/>
</dbReference>
<dbReference type="PANTHER" id="PTHR43736">
    <property type="entry name" value="ADP-RIBOSE PYROPHOSPHATASE"/>
    <property type="match status" value="1"/>
</dbReference>
<evidence type="ECO:0000259" key="3">
    <source>
        <dbReference type="PROSITE" id="PS51462"/>
    </source>
</evidence>
<evidence type="ECO:0000256" key="1">
    <source>
        <dbReference type="ARBA" id="ARBA00022801"/>
    </source>
</evidence>
<organism evidence="4 5">
    <name type="scientific">Desulfoluna butyratoxydans</name>
    <dbReference type="NCBI Taxonomy" id="231438"/>
    <lineage>
        <taxon>Bacteria</taxon>
        <taxon>Pseudomonadati</taxon>
        <taxon>Thermodesulfobacteriota</taxon>
        <taxon>Desulfobacteria</taxon>
        <taxon>Desulfobacterales</taxon>
        <taxon>Desulfolunaceae</taxon>
        <taxon>Desulfoluna</taxon>
    </lineage>
</organism>
<dbReference type="EMBL" id="CAADHO010000007">
    <property type="protein sequence ID" value="VFQ46128.1"/>
    <property type="molecule type" value="Genomic_DNA"/>
</dbReference>
<dbReference type="SUPFAM" id="SSF55811">
    <property type="entry name" value="Nudix"/>
    <property type="match status" value="1"/>
</dbReference>
<dbReference type="AlphaFoldDB" id="A0A4V6YUF0"/>
<accession>A0A4V6YUF0</accession>
<dbReference type="RefSeq" id="WP_180143464.1">
    <property type="nucleotide sequence ID" value="NZ_CAADHO010000007.1"/>
</dbReference>
<dbReference type="PRINTS" id="PR00502">
    <property type="entry name" value="NUDIXFAMILY"/>
</dbReference>
<keyword evidence="1 2" id="KW-0378">Hydrolase</keyword>
<dbReference type="Proteomes" id="UP000507962">
    <property type="component" value="Unassembled WGS sequence"/>
</dbReference>
<dbReference type="InterPro" id="IPR020476">
    <property type="entry name" value="Nudix_hydrolase"/>
</dbReference>